<keyword evidence="2" id="KW-1185">Reference proteome</keyword>
<protein>
    <recommendedName>
        <fullName evidence="3">Restriction endonuclease</fullName>
    </recommendedName>
</protein>
<sequence>MTDAMLPFSRPTLEDVLADMKARYDADPVAAVRSQGFIKMLHKYVADGLRDRLTDDARRQGIQVKEEVRVFGSHKPKDVDVAVVHPDNGVLLSVGVRSQMASVGNNVLEYYQGIIGECISLQDRFPMAVYGYVYLHPLISRKWGKVAGERVAREERPDHARYARMYAAVTGRDGKGYKDLRGIYDQFAYLVVDFDQVPLPGIRDDVVQQGVPLEKADLRIETFVDRLVDTFVDRNIWLDVFRPKD</sequence>
<reference evidence="1 2" key="1">
    <citation type="submission" date="2016-10" db="EMBL/GenBank/DDBJ databases">
        <authorList>
            <person name="de Groot N.N."/>
        </authorList>
    </citation>
    <scope>NUCLEOTIDE SEQUENCE [LARGE SCALE GENOMIC DNA]</scope>
    <source>
        <strain evidence="1 2">CGMCC 4.6858</strain>
    </source>
</reference>
<accession>A0A1G6VP18</accession>
<evidence type="ECO:0000313" key="1">
    <source>
        <dbReference type="EMBL" id="SDD55400.1"/>
    </source>
</evidence>
<evidence type="ECO:0000313" key="2">
    <source>
        <dbReference type="Proteomes" id="UP000199034"/>
    </source>
</evidence>
<dbReference type="RefSeq" id="WP_139175596.1">
    <property type="nucleotide sequence ID" value="NZ_FMZM01000009.1"/>
</dbReference>
<dbReference type="STRING" id="1045774.SAMN05421872_1094"/>
<name>A0A1G6VP18_9ACTN</name>
<organism evidence="1 2">
    <name type="scientific">Nocardioides lianchengensis</name>
    <dbReference type="NCBI Taxonomy" id="1045774"/>
    <lineage>
        <taxon>Bacteria</taxon>
        <taxon>Bacillati</taxon>
        <taxon>Actinomycetota</taxon>
        <taxon>Actinomycetes</taxon>
        <taxon>Propionibacteriales</taxon>
        <taxon>Nocardioidaceae</taxon>
        <taxon>Nocardioides</taxon>
    </lineage>
</organism>
<dbReference type="OrthoDB" id="5142721at2"/>
<evidence type="ECO:0008006" key="3">
    <source>
        <dbReference type="Google" id="ProtNLM"/>
    </source>
</evidence>
<dbReference type="Proteomes" id="UP000199034">
    <property type="component" value="Unassembled WGS sequence"/>
</dbReference>
<proteinExistence type="predicted"/>
<dbReference type="AlphaFoldDB" id="A0A1G6VP18"/>
<gene>
    <name evidence="1" type="ORF">SAMN05421872_1094</name>
</gene>
<dbReference type="EMBL" id="FMZM01000009">
    <property type="protein sequence ID" value="SDD55400.1"/>
    <property type="molecule type" value="Genomic_DNA"/>
</dbReference>